<gene>
    <name evidence="2" type="ORF">HERI1096_LOCUS12752</name>
</gene>
<protein>
    <submittedName>
        <fullName evidence="2">Uncharacterized protein</fullName>
    </submittedName>
</protein>
<sequence>MLVACKTAEFISLALFEHAHRRDSSLALPTHLDATAGALAGHAEAGHWGKVLPIAAAFTGQAASFPSLLSRLSSRDRAVHALACEQYVAAVTENRPLHPLSLSQNPQALSYAKEEAARDRAMAEGGSGGHVTSGRWRLQREKKQRH</sequence>
<dbReference type="AlphaFoldDB" id="A0A7S3AQQ2"/>
<proteinExistence type="predicted"/>
<name>A0A7S3AQQ2_9EUKA</name>
<accession>A0A7S3AQQ2</accession>
<reference evidence="2" key="1">
    <citation type="submission" date="2021-01" db="EMBL/GenBank/DDBJ databases">
        <authorList>
            <person name="Corre E."/>
            <person name="Pelletier E."/>
            <person name="Niang G."/>
            <person name="Scheremetjew M."/>
            <person name="Finn R."/>
            <person name="Kale V."/>
            <person name="Holt S."/>
            <person name="Cochrane G."/>
            <person name="Meng A."/>
            <person name="Brown T."/>
            <person name="Cohen L."/>
        </authorList>
    </citation>
    <scope>NUCLEOTIDE SEQUENCE</scope>
    <source>
        <strain evidence="2">CCMP281</strain>
    </source>
</reference>
<dbReference type="EMBL" id="HBHX01022979">
    <property type="protein sequence ID" value="CAE0112092.1"/>
    <property type="molecule type" value="Transcribed_RNA"/>
</dbReference>
<organism evidence="2">
    <name type="scientific">Haptolina ericina</name>
    <dbReference type="NCBI Taxonomy" id="156174"/>
    <lineage>
        <taxon>Eukaryota</taxon>
        <taxon>Haptista</taxon>
        <taxon>Haptophyta</taxon>
        <taxon>Prymnesiophyceae</taxon>
        <taxon>Prymnesiales</taxon>
        <taxon>Prymnesiaceae</taxon>
        <taxon>Haptolina</taxon>
    </lineage>
</organism>
<evidence type="ECO:0000256" key="1">
    <source>
        <dbReference type="SAM" id="MobiDB-lite"/>
    </source>
</evidence>
<evidence type="ECO:0000313" key="2">
    <source>
        <dbReference type="EMBL" id="CAE0112092.1"/>
    </source>
</evidence>
<feature type="region of interest" description="Disordered" evidence="1">
    <location>
        <begin position="120"/>
        <end position="146"/>
    </location>
</feature>